<comment type="caution">
    <text evidence="1">The sequence shown here is derived from an EMBL/GenBank/DDBJ whole genome shotgun (WGS) entry which is preliminary data.</text>
</comment>
<name>A0A5M9JKY7_MONFR</name>
<dbReference type="AlphaFoldDB" id="A0A5M9JKY7"/>
<dbReference type="EMBL" id="VICG01000007">
    <property type="protein sequence ID" value="KAA8570168.1"/>
    <property type="molecule type" value="Genomic_DNA"/>
</dbReference>
<reference evidence="1 2" key="1">
    <citation type="submission" date="2019-06" db="EMBL/GenBank/DDBJ databases">
        <title>Genome Sequence of the Brown Rot Fungal Pathogen Monilinia fructicola.</title>
        <authorList>
            <person name="De Miccolis Angelini R.M."/>
            <person name="Landi L."/>
            <person name="Abate D."/>
            <person name="Pollastro S."/>
            <person name="Romanazzi G."/>
            <person name="Faretra F."/>
        </authorList>
    </citation>
    <scope>NUCLEOTIDE SEQUENCE [LARGE SCALE GENOMIC DNA]</scope>
    <source>
        <strain evidence="1 2">Mfrc123</strain>
    </source>
</reference>
<evidence type="ECO:0000313" key="2">
    <source>
        <dbReference type="Proteomes" id="UP000322873"/>
    </source>
</evidence>
<sequence>MMDSLSLSLSRRCIESLTTELKVDLLLHWLDPDSALILALTVPRFYQVYKSLFPDPINLNRLIKAIAHDTRYWIDYYTSMEAVANYDGLNPLNPLKFNFWYPGSHYIYYGNIKITHEPETPGRSKKFGRFLSREVFAPNNSNGSTDLNEPENVALKKLKQRYLQCGLYNAVFLRLTGVPLEYPHNLGEHGWNSAVMEMLKGVVATMDNPGSLLQVKKNGQLCFPWPGRLKSLMADGLSVTLNE</sequence>
<protein>
    <submittedName>
        <fullName evidence="1">Uncharacterized protein</fullName>
    </submittedName>
</protein>
<gene>
    <name evidence="1" type="ORF">EYC84_002493</name>
</gene>
<organism evidence="1 2">
    <name type="scientific">Monilinia fructicola</name>
    <name type="common">Brown rot fungus</name>
    <name type="synonym">Ciboria fructicola</name>
    <dbReference type="NCBI Taxonomy" id="38448"/>
    <lineage>
        <taxon>Eukaryota</taxon>
        <taxon>Fungi</taxon>
        <taxon>Dikarya</taxon>
        <taxon>Ascomycota</taxon>
        <taxon>Pezizomycotina</taxon>
        <taxon>Leotiomycetes</taxon>
        <taxon>Helotiales</taxon>
        <taxon>Sclerotiniaceae</taxon>
        <taxon>Monilinia</taxon>
    </lineage>
</organism>
<proteinExistence type="predicted"/>
<keyword evidence="2" id="KW-1185">Reference proteome</keyword>
<dbReference type="Proteomes" id="UP000322873">
    <property type="component" value="Unassembled WGS sequence"/>
</dbReference>
<dbReference type="VEuPathDB" id="FungiDB:MFRU_005g02960"/>
<accession>A0A5M9JKY7</accession>
<evidence type="ECO:0000313" key="1">
    <source>
        <dbReference type="EMBL" id="KAA8570168.1"/>
    </source>
</evidence>